<accession>A0A2P2PBB3</accession>
<organism evidence="1">
    <name type="scientific">Rhizophora mucronata</name>
    <name type="common">Asiatic mangrove</name>
    <dbReference type="NCBI Taxonomy" id="61149"/>
    <lineage>
        <taxon>Eukaryota</taxon>
        <taxon>Viridiplantae</taxon>
        <taxon>Streptophyta</taxon>
        <taxon>Embryophyta</taxon>
        <taxon>Tracheophyta</taxon>
        <taxon>Spermatophyta</taxon>
        <taxon>Magnoliopsida</taxon>
        <taxon>eudicotyledons</taxon>
        <taxon>Gunneridae</taxon>
        <taxon>Pentapetalae</taxon>
        <taxon>rosids</taxon>
        <taxon>fabids</taxon>
        <taxon>Malpighiales</taxon>
        <taxon>Rhizophoraceae</taxon>
        <taxon>Rhizophora</taxon>
    </lineage>
</organism>
<dbReference type="EMBL" id="GGEC01071469">
    <property type="protein sequence ID" value="MBX51953.1"/>
    <property type="molecule type" value="Transcribed_RNA"/>
</dbReference>
<name>A0A2P2PBB3_RHIMU</name>
<sequence>MNCSFLLICSLQNEFIVSLDIVYGLFSY</sequence>
<evidence type="ECO:0000313" key="1">
    <source>
        <dbReference type="EMBL" id="MBX51953.1"/>
    </source>
</evidence>
<dbReference type="AlphaFoldDB" id="A0A2P2PBB3"/>
<protein>
    <submittedName>
        <fullName evidence="1">Uncharacterized protein</fullName>
    </submittedName>
</protein>
<proteinExistence type="predicted"/>
<reference evidence="1" key="1">
    <citation type="submission" date="2018-02" db="EMBL/GenBank/DDBJ databases">
        <title>Rhizophora mucronata_Transcriptome.</title>
        <authorList>
            <person name="Meera S.P."/>
            <person name="Sreeshan A."/>
            <person name="Augustine A."/>
        </authorList>
    </citation>
    <scope>NUCLEOTIDE SEQUENCE</scope>
    <source>
        <tissue evidence="1">Leaf</tissue>
    </source>
</reference>